<evidence type="ECO:0000256" key="12">
    <source>
        <dbReference type="ARBA" id="ARBA00023251"/>
    </source>
</evidence>
<keyword evidence="8 17" id="KW-0133">Cell shape</keyword>
<evidence type="ECO:0000256" key="3">
    <source>
        <dbReference type="ARBA" id="ARBA00012374"/>
    </source>
</evidence>
<evidence type="ECO:0000256" key="13">
    <source>
        <dbReference type="ARBA" id="ARBA00023316"/>
    </source>
</evidence>
<name>A0A231HEH0_9NOCA</name>
<keyword evidence="7 17" id="KW-0378">Hydrolase</keyword>
<comment type="function">
    <text evidence="17">Catalyzes the dephosphorylation of undecaprenyl diphosphate (UPP). Confers resistance to bacitracin.</text>
</comment>
<dbReference type="GO" id="GO:0005886">
    <property type="term" value="C:plasma membrane"/>
    <property type="evidence" value="ECO:0007669"/>
    <property type="project" value="UniProtKB-SubCell"/>
</dbReference>
<evidence type="ECO:0000256" key="9">
    <source>
        <dbReference type="ARBA" id="ARBA00022984"/>
    </source>
</evidence>
<evidence type="ECO:0000256" key="1">
    <source>
        <dbReference type="ARBA" id="ARBA00004651"/>
    </source>
</evidence>
<feature type="transmembrane region" description="Helical" evidence="17">
    <location>
        <begin position="267"/>
        <end position="285"/>
    </location>
</feature>
<comment type="similarity">
    <text evidence="2 17">Belongs to the UppP family.</text>
</comment>
<evidence type="ECO:0000256" key="5">
    <source>
        <dbReference type="ARBA" id="ARBA00022475"/>
    </source>
</evidence>
<evidence type="ECO:0000313" key="19">
    <source>
        <dbReference type="Proteomes" id="UP000215506"/>
    </source>
</evidence>
<feature type="transmembrane region" description="Helical" evidence="17">
    <location>
        <begin position="297"/>
        <end position="315"/>
    </location>
</feature>
<dbReference type="GO" id="GO:0009252">
    <property type="term" value="P:peptidoglycan biosynthetic process"/>
    <property type="evidence" value="ECO:0007669"/>
    <property type="project" value="UniProtKB-KW"/>
</dbReference>
<evidence type="ECO:0000256" key="4">
    <source>
        <dbReference type="ARBA" id="ARBA00021581"/>
    </source>
</evidence>
<dbReference type="HAMAP" id="MF_01006">
    <property type="entry name" value="Undec_diphosphatase"/>
    <property type="match status" value="1"/>
</dbReference>
<comment type="miscellaneous">
    <text evidence="17">Bacitracin is thought to be involved in the inhibition of peptidoglycan synthesis by sequestering undecaprenyl diphosphate, thereby reducing the pool of lipid carrier available.</text>
</comment>
<comment type="catalytic activity">
    <reaction evidence="16 17">
        <text>di-trans,octa-cis-undecaprenyl diphosphate + H2O = di-trans,octa-cis-undecaprenyl phosphate + phosphate + H(+)</text>
        <dbReference type="Rhea" id="RHEA:28094"/>
        <dbReference type="ChEBI" id="CHEBI:15377"/>
        <dbReference type="ChEBI" id="CHEBI:15378"/>
        <dbReference type="ChEBI" id="CHEBI:43474"/>
        <dbReference type="ChEBI" id="CHEBI:58405"/>
        <dbReference type="ChEBI" id="CHEBI:60392"/>
        <dbReference type="EC" id="3.6.1.27"/>
    </reaction>
</comment>
<keyword evidence="12 17" id="KW-0046">Antibiotic resistance</keyword>
<evidence type="ECO:0000256" key="16">
    <source>
        <dbReference type="ARBA" id="ARBA00047594"/>
    </source>
</evidence>
<evidence type="ECO:0000256" key="11">
    <source>
        <dbReference type="ARBA" id="ARBA00023136"/>
    </source>
</evidence>
<organism evidence="18 19">
    <name type="scientific">Nocardia cerradoensis</name>
    <dbReference type="NCBI Taxonomy" id="85688"/>
    <lineage>
        <taxon>Bacteria</taxon>
        <taxon>Bacillati</taxon>
        <taxon>Actinomycetota</taxon>
        <taxon>Actinomycetes</taxon>
        <taxon>Mycobacteriales</taxon>
        <taxon>Nocardiaceae</taxon>
        <taxon>Nocardia</taxon>
    </lineage>
</organism>
<dbReference type="PANTHER" id="PTHR30622">
    <property type="entry name" value="UNDECAPRENYL-DIPHOSPHATASE"/>
    <property type="match status" value="1"/>
</dbReference>
<dbReference type="RefSeq" id="WP_039779927.1">
    <property type="nucleotide sequence ID" value="NZ_JAAXOR010000003.1"/>
</dbReference>
<evidence type="ECO:0000256" key="6">
    <source>
        <dbReference type="ARBA" id="ARBA00022692"/>
    </source>
</evidence>
<accession>A0A231HEH0</accession>
<keyword evidence="6 17" id="KW-0812">Transmembrane</keyword>
<feature type="transmembrane region" description="Helical" evidence="17">
    <location>
        <begin position="238"/>
        <end position="255"/>
    </location>
</feature>
<keyword evidence="13 17" id="KW-0961">Cell wall biogenesis/degradation</keyword>
<reference evidence="18 19" key="1">
    <citation type="submission" date="2017-07" db="EMBL/GenBank/DDBJ databases">
        <title>First draft Genome Sequence of Nocardia cerradoensis isolated from human infection.</title>
        <authorList>
            <person name="Carrasco G."/>
        </authorList>
    </citation>
    <scope>NUCLEOTIDE SEQUENCE [LARGE SCALE GENOMIC DNA]</scope>
    <source>
        <strain evidence="18 19">CNM20130759</strain>
    </source>
</reference>
<dbReference type="NCBIfam" id="NF001395">
    <property type="entry name" value="PRK00281.3-1"/>
    <property type="match status" value="1"/>
</dbReference>
<evidence type="ECO:0000256" key="14">
    <source>
        <dbReference type="ARBA" id="ARBA00032707"/>
    </source>
</evidence>
<sequence>MLTYFQAIVIGALQGVTELFPISSLGHSVLVPAWLGGSWEKLVTEGDSDNGTPYLAFVVALHVATAIALLGYYWRDWRDIIVGFVTTLRTRRIETSSQRLAWLIVLATIPVGVLGLLLEHPLRTMFATPIYASIFLTLNGVVLIVGEGLRRRNAPSLAEYGRRFAADEARADAQARGVALEEDLEVPSDERLAALSVKDALGIGLAQSGALLAGFSRSGLTMVGGLLRGLDHEDTAKFAFLLATPVILAAGVLKLPELAGPEAAGIHGQALVGAIVAGLAAWFAVRFLERFFKSRTLLPFAVYCLVAGLLSIIRFL</sequence>
<evidence type="ECO:0000256" key="2">
    <source>
        <dbReference type="ARBA" id="ARBA00010621"/>
    </source>
</evidence>
<evidence type="ECO:0000256" key="7">
    <source>
        <dbReference type="ARBA" id="ARBA00022801"/>
    </source>
</evidence>
<evidence type="ECO:0000256" key="10">
    <source>
        <dbReference type="ARBA" id="ARBA00022989"/>
    </source>
</evidence>
<dbReference type="Proteomes" id="UP000215506">
    <property type="component" value="Unassembled WGS sequence"/>
</dbReference>
<dbReference type="EC" id="3.6.1.27" evidence="3 17"/>
<gene>
    <name evidence="18" type="primary">uppP_1</name>
    <name evidence="17" type="synonym">uppP</name>
    <name evidence="18" type="ORF">B7C42_00506</name>
</gene>
<evidence type="ECO:0000256" key="17">
    <source>
        <dbReference type="HAMAP-Rule" id="MF_01006"/>
    </source>
</evidence>
<dbReference type="EMBL" id="NGAF01000001">
    <property type="protein sequence ID" value="OXR47383.1"/>
    <property type="molecule type" value="Genomic_DNA"/>
</dbReference>
<feature type="transmembrane region" description="Helical" evidence="17">
    <location>
        <begin position="7"/>
        <end position="34"/>
    </location>
</feature>
<keyword evidence="10 17" id="KW-1133">Transmembrane helix</keyword>
<dbReference type="Pfam" id="PF02673">
    <property type="entry name" value="BacA"/>
    <property type="match status" value="1"/>
</dbReference>
<keyword evidence="5 17" id="KW-1003">Cell membrane</keyword>
<keyword evidence="9 17" id="KW-0573">Peptidoglycan synthesis</keyword>
<feature type="transmembrane region" description="Helical" evidence="17">
    <location>
        <begin position="100"/>
        <end position="118"/>
    </location>
</feature>
<dbReference type="GO" id="GO:0050380">
    <property type="term" value="F:undecaprenyl-diphosphatase activity"/>
    <property type="evidence" value="ECO:0007669"/>
    <property type="project" value="UniProtKB-UniRule"/>
</dbReference>
<protein>
    <recommendedName>
        <fullName evidence="4 17">Undecaprenyl-diphosphatase</fullName>
        <ecNumber evidence="3 17">3.6.1.27</ecNumber>
    </recommendedName>
    <alternativeName>
        <fullName evidence="15 17">Bacitracin resistance protein</fullName>
    </alternativeName>
    <alternativeName>
        <fullName evidence="14 17">Undecaprenyl pyrophosphate phosphatase</fullName>
    </alternativeName>
</protein>
<comment type="subcellular location">
    <subcellularLocation>
        <location evidence="1 17">Cell membrane</location>
        <topology evidence="1 17">Multi-pass membrane protein</topology>
    </subcellularLocation>
</comment>
<evidence type="ECO:0000256" key="8">
    <source>
        <dbReference type="ARBA" id="ARBA00022960"/>
    </source>
</evidence>
<dbReference type="InterPro" id="IPR003824">
    <property type="entry name" value="UppP"/>
</dbReference>
<dbReference type="AlphaFoldDB" id="A0A231HEH0"/>
<proteinExistence type="inferred from homology"/>
<evidence type="ECO:0000313" key="18">
    <source>
        <dbReference type="EMBL" id="OXR47383.1"/>
    </source>
</evidence>
<keyword evidence="11 17" id="KW-0472">Membrane</keyword>
<dbReference type="GO" id="GO:0046677">
    <property type="term" value="P:response to antibiotic"/>
    <property type="evidence" value="ECO:0007669"/>
    <property type="project" value="UniProtKB-UniRule"/>
</dbReference>
<dbReference type="GO" id="GO:0008360">
    <property type="term" value="P:regulation of cell shape"/>
    <property type="evidence" value="ECO:0007669"/>
    <property type="project" value="UniProtKB-KW"/>
</dbReference>
<dbReference type="PANTHER" id="PTHR30622:SF4">
    <property type="entry name" value="UNDECAPRENYL-DIPHOSPHATASE"/>
    <property type="match status" value="1"/>
</dbReference>
<feature type="transmembrane region" description="Helical" evidence="17">
    <location>
        <begin position="130"/>
        <end position="149"/>
    </location>
</feature>
<evidence type="ECO:0000256" key="15">
    <source>
        <dbReference type="ARBA" id="ARBA00032932"/>
    </source>
</evidence>
<comment type="caution">
    <text evidence="18">The sequence shown here is derived from an EMBL/GenBank/DDBJ whole genome shotgun (WGS) entry which is preliminary data.</text>
</comment>
<feature type="transmembrane region" description="Helical" evidence="17">
    <location>
        <begin position="54"/>
        <end position="74"/>
    </location>
</feature>
<dbReference type="GO" id="GO:0071555">
    <property type="term" value="P:cell wall organization"/>
    <property type="evidence" value="ECO:0007669"/>
    <property type="project" value="UniProtKB-KW"/>
</dbReference>
<keyword evidence="19" id="KW-1185">Reference proteome</keyword>